<dbReference type="Proteomes" id="UP000244225">
    <property type="component" value="Unassembled WGS sequence"/>
</dbReference>
<dbReference type="SUPFAM" id="SSF52540">
    <property type="entry name" value="P-loop containing nucleoside triphosphate hydrolases"/>
    <property type="match status" value="1"/>
</dbReference>
<dbReference type="Gene3D" id="3.40.50.300">
    <property type="entry name" value="P-loop containing nucleotide triphosphate hydrolases"/>
    <property type="match status" value="1"/>
</dbReference>
<feature type="domain" description="ABC transporter" evidence="3">
    <location>
        <begin position="21"/>
        <end position="69"/>
    </location>
</feature>
<evidence type="ECO:0000313" key="5">
    <source>
        <dbReference type="Proteomes" id="UP000244225"/>
    </source>
</evidence>
<reference evidence="4 5" key="1">
    <citation type="submission" date="2018-04" db="EMBL/GenBank/DDBJ databases">
        <title>Genomic Encyclopedia of Archaeal and Bacterial Type Strains, Phase II (KMG-II): from individual species to whole genera.</title>
        <authorList>
            <person name="Goeker M."/>
        </authorList>
    </citation>
    <scope>NUCLEOTIDE SEQUENCE [LARGE SCALE GENOMIC DNA]</scope>
    <source>
        <strain evidence="4 5">DSM 100162</strain>
    </source>
</reference>
<gene>
    <name evidence="4" type="ORF">C8N40_105198</name>
</gene>
<dbReference type="AlphaFoldDB" id="A0A2T5YHV9"/>
<dbReference type="PANTHER" id="PTHR43158">
    <property type="entry name" value="SKFA PEPTIDE EXPORT ATP-BINDING PROTEIN SKFE"/>
    <property type="match status" value="1"/>
</dbReference>
<accession>A0A2T5YHV9</accession>
<comment type="caution">
    <text evidence="4">The sequence shown here is derived from an EMBL/GenBank/DDBJ whole genome shotgun (WGS) entry which is preliminary data.</text>
</comment>
<keyword evidence="2" id="KW-0067">ATP-binding</keyword>
<dbReference type="InterPro" id="IPR027417">
    <property type="entry name" value="P-loop_NTPase"/>
</dbReference>
<dbReference type="RefSeq" id="WP_211318088.1">
    <property type="nucleotide sequence ID" value="NZ_QBKI01000005.1"/>
</dbReference>
<name>A0A2T5YHV9_9BACT</name>
<evidence type="ECO:0000256" key="1">
    <source>
        <dbReference type="ARBA" id="ARBA00022741"/>
    </source>
</evidence>
<evidence type="ECO:0000259" key="3">
    <source>
        <dbReference type="Pfam" id="PF00005"/>
    </source>
</evidence>
<dbReference type="PANTHER" id="PTHR43158:SF2">
    <property type="entry name" value="SKFA PEPTIDE EXPORT ATP-BINDING PROTEIN SKFE"/>
    <property type="match status" value="1"/>
</dbReference>
<dbReference type="GO" id="GO:0016887">
    <property type="term" value="F:ATP hydrolysis activity"/>
    <property type="evidence" value="ECO:0007669"/>
    <property type="project" value="InterPro"/>
</dbReference>
<organism evidence="4 5">
    <name type="scientific">Pontibacter mucosus</name>
    <dbReference type="NCBI Taxonomy" id="1649266"/>
    <lineage>
        <taxon>Bacteria</taxon>
        <taxon>Pseudomonadati</taxon>
        <taxon>Bacteroidota</taxon>
        <taxon>Cytophagia</taxon>
        <taxon>Cytophagales</taxon>
        <taxon>Hymenobacteraceae</taxon>
        <taxon>Pontibacter</taxon>
    </lineage>
</organism>
<keyword evidence="1" id="KW-0547">Nucleotide-binding</keyword>
<sequence>MTEAAIEVRNLSFGDGQTPVLEEVNVTFPANRFSVLLGRNGSGKSTLFNIMAGLQKYKQGSVKLMGKEEATCPSRIAPVCWAFCRNFINRCFAFR</sequence>
<dbReference type="EMBL" id="QBKI01000005">
    <property type="protein sequence ID" value="PTX18906.1"/>
    <property type="molecule type" value="Genomic_DNA"/>
</dbReference>
<dbReference type="Pfam" id="PF00005">
    <property type="entry name" value="ABC_tran"/>
    <property type="match status" value="1"/>
</dbReference>
<proteinExistence type="predicted"/>
<dbReference type="InterPro" id="IPR003439">
    <property type="entry name" value="ABC_transporter-like_ATP-bd"/>
</dbReference>
<evidence type="ECO:0000313" key="4">
    <source>
        <dbReference type="EMBL" id="PTX18906.1"/>
    </source>
</evidence>
<protein>
    <submittedName>
        <fullName evidence="4">ABC transporter family protein</fullName>
    </submittedName>
</protein>
<dbReference type="GO" id="GO:0005524">
    <property type="term" value="F:ATP binding"/>
    <property type="evidence" value="ECO:0007669"/>
    <property type="project" value="UniProtKB-KW"/>
</dbReference>
<evidence type="ECO:0000256" key="2">
    <source>
        <dbReference type="ARBA" id="ARBA00022840"/>
    </source>
</evidence>
<keyword evidence="5" id="KW-1185">Reference proteome</keyword>